<proteinExistence type="predicted"/>
<dbReference type="Proteomes" id="UP000298381">
    <property type="component" value="Unassembled WGS sequence"/>
</dbReference>
<dbReference type="NCBIfam" id="TIGR02669">
    <property type="entry name" value="SpoIID_LytB"/>
    <property type="match status" value="1"/>
</dbReference>
<dbReference type="OrthoDB" id="9794671at2"/>
<dbReference type="RefSeq" id="WP_135271496.1">
    <property type="nucleotide sequence ID" value="NZ_SRIB01000011.1"/>
</dbReference>
<dbReference type="PANTHER" id="PTHR30032">
    <property type="entry name" value="N-ACETYLMURAMOYL-L-ALANINE AMIDASE-RELATED"/>
    <property type="match status" value="1"/>
</dbReference>
<dbReference type="AlphaFoldDB" id="A0A4Z0D517"/>
<evidence type="ECO:0000259" key="1">
    <source>
        <dbReference type="Pfam" id="PF08486"/>
    </source>
</evidence>
<dbReference type="InterPro" id="IPR013486">
    <property type="entry name" value="SpoIID/LytB"/>
</dbReference>
<dbReference type="InterPro" id="IPR051922">
    <property type="entry name" value="Bact_Sporulation_Assoc"/>
</dbReference>
<feature type="domain" description="Sporulation stage II protein D amidase enhancer LytB N-terminal" evidence="1">
    <location>
        <begin position="128"/>
        <end position="218"/>
    </location>
</feature>
<dbReference type="EMBL" id="SRIB01000011">
    <property type="protein sequence ID" value="TFZ39532.1"/>
    <property type="molecule type" value="Genomic_DNA"/>
</dbReference>
<comment type="caution">
    <text evidence="2">The sequence shown here is derived from an EMBL/GenBank/DDBJ whole genome shotgun (WGS) entry which is preliminary data.</text>
</comment>
<evidence type="ECO:0000313" key="3">
    <source>
        <dbReference type="Proteomes" id="UP000298381"/>
    </source>
</evidence>
<dbReference type="Pfam" id="PF08486">
    <property type="entry name" value="SpoIID"/>
    <property type="match status" value="1"/>
</dbReference>
<name>A0A4Z0D517_9FIRM</name>
<dbReference type="PANTHER" id="PTHR30032:SF4">
    <property type="entry name" value="AMIDASE ENHANCER"/>
    <property type="match status" value="1"/>
</dbReference>
<sequence length="445" mass="49864">MRLKFNKLITICIFMIIFFLNSETLAENVQYIDVKIGNNVSMSSKIGISSTSGFIIRNTINDYSTNETAIYISLSSPEFYTILDENGNKIAEINYADNYEIVPMFENNDYVNLNGKYYRGSIKLIKNNNNCYIINHVSLEEYLYGVVPKEIPSSAPLEALKAQAIVSRSYSLSNLNKHIKDGYNLCDSTHCQVYGGYSAEKDSTNTAVDETKGMILEYNDRAVDAVFHSSSGGHTESSENVWGTKIPYLVAVKDPFSLNAPNSNWNITFTNSVIVNNLRNNNIEIQDLIDIEVLDRTESGRAKTIKVVASDKTVLLSGDKFRSIMGNSNFKSTLFSIEKNYDTDRVVKSTLSKNGIEEIDFTSNTIMIMTNNGIKNLDKSSIDVLNSLGQTNIKIDTHVSSFSFVGKGYGHGVGMSQYGAIEMAKEGYNYEQILQYYYKNIKITQ</sequence>
<protein>
    <submittedName>
        <fullName evidence="2">SpoIID/LytB domain-containing protein</fullName>
    </submittedName>
</protein>
<gene>
    <name evidence="2" type="ORF">E4100_07860</name>
</gene>
<organism evidence="2 3">
    <name type="scientific">Soehngenia longivitae</name>
    <dbReference type="NCBI Taxonomy" id="2562294"/>
    <lineage>
        <taxon>Bacteria</taxon>
        <taxon>Bacillati</taxon>
        <taxon>Bacillota</taxon>
        <taxon>Tissierellia</taxon>
        <taxon>Tissierellales</taxon>
        <taxon>Tissierellaceae</taxon>
        <taxon>Soehngenia</taxon>
    </lineage>
</organism>
<reference evidence="2 3" key="1">
    <citation type="submission" date="2019-03" db="EMBL/GenBank/DDBJ databases">
        <title>Draft genome sequence data and analysis of a Fermenting Bacterium, Soehngenia longevitae strain 1933PT, isolated from petroleum reservoir in Azerbaijan.</title>
        <authorList>
            <person name="Grouzdev D.S."/>
            <person name="Bidzhieva S.K."/>
            <person name="Sokolova D.S."/>
            <person name="Tourova T.P."/>
            <person name="Poltaraus A.B."/>
            <person name="Nazina T.N."/>
        </authorList>
    </citation>
    <scope>NUCLEOTIDE SEQUENCE [LARGE SCALE GENOMIC DNA]</scope>
    <source>
        <strain evidence="2 3">1933P</strain>
    </source>
</reference>
<evidence type="ECO:0000313" key="2">
    <source>
        <dbReference type="EMBL" id="TFZ39532.1"/>
    </source>
</evidence>
<accession>A0A4Z0D517</accession>
<dbReference type="GO" id="GO:0030435">
    <property type="term" value="P:sporulation resulting in formation of a cellular spore"/>
    <property type="evidence" value="ECO:0007669"/>
    <property type="project" value="InterPro"/>
</dbReference>
<keyword evidence="3" id="KW-1185">Reference proteome</keyword>
<dbReference type="InterPro" id="IPR013693">
    <property type="entry name" value="SpoIID/LytB_N"/>
</dbReference>
<dbReference type="GO" id="GO:0030288">
    <property type="term" value="C:outer membrane-bounded periplasmic space"/>
    <property type="evidence" value="ECO:0007669"/>
    <property type="project" value="TreeGrafter"/>
</dbReference>